<keyword evidence="4" id="KW-0443">Lipid metabolism</keyword>
<evidence type="ECO:0000256" key="8">
    <source>
        <dbReference type="ARBA" id="ARBA00023239"/>
    </source>
</evidence>
<evidence type="ECO:0000256" key="10">
    <source>
        <dbReference type="ARBA" id="ARBA00023317"/>
    </source>
</evidence>
<keyword evidence="9" id="KW-1208">Phospholipid metabolism</keyword>
<evidence type="ECO:0000256" key="9">
    <source>
        <dbReference type="ARBA" id="ARBA00023264"/>
    </source>
</evidence>
<gene>
    <name evidence="11" type="ORF">ENV54_08140</name>
</gene>
<keyword evidence="7" id="KW-0594">Phospholipid biosynthesis</keyword>
<protein>
    <submittedName>
        <fullName evidence="11">Phosphatidylserine decarboxylase</fullName>
    </submittedName>
</protein>
<dbReference type="PANTHER" id="PTHR35809:SF1">
    <property type="entry name" value="ARCHAETIDYLSERINE DECARBOXYLASE PROENZYME-RELATED"/>
    <property type="match status" value="1"/>
</dbReference>
<evidence type="ECO:0000256" key="6">
    <source>
        <dbReference type="ARBA" id="ARBA00023145"/>
    </source>
</evidence>
<name>A0A7C4EU38_9BACT</name>
<keyword evidence="8" id="KW-0456">Lyase</keyword>
<dbReference type="GO" id="GO:0004609">
    <property type="term" value="F:phosphatidylserine decarboxylase activity"/>
    <property type="evidence" value="ECO:0007669"/>
    <property type="project" value="InterPro"/>
</dbReference>
<evidence type="ECO:0000256" key="3">
    <source>
        <dbReference type="ARBA" id="ARBA00022793"/>
    </source>
</evidence>
<organism evidence="11">
    <name type="scientific">Desulfomonile tiedjei</name>
    <dbReference type="NCBI Taxonomy" id="2358"/>
    <lineage>
        <taxon>Bacteria</taxon>
        <taxon>Pseudomonadati</taxon>
        <taxon>Thermodesulfobacteriota</taxon>
        <taxon>Desulfomonilia</taxon>
        <taxon>Desulfomonilales</taxon>
        <taxon>Desulfomonilaceae</taxon>
        <taxon>Desulfomonile</taxon>
    </lineage>
</organism>
<keyword evidence="10" id="KW-0670">Pyruvate</keyword>
<dbReference type="PANTHER" id="PTHR35809">
    <property type="entry name" value="ARCHAETIDYLSERINE DECARBOXYLASE PROENZYME-RELATED"/>
    <property type="match status" value="1"/>
</dbReference>
<evidence type="ECO:0000256" key="4">
    <source>
        <dbReference type="ARBA" id="ARBA00023098"/>
    </source>
</evidence>
<accession>A0A7C4EU38</accession>
<dbReference type="InterPro" id="IPR003817">
    <property type="entry name" value="PS_Dcarbxylase"/>
</dbReference>
<evidence type="ECO:0000313" key="11">
    <source>
        <dbReference type="EMBL" id="HGH61251.1"/>
    </source>
</evidence>
<evidence type="ECO:0000256" key="2">
    <source>
        <dbReference type="ARBA" id="ARBA00022516"/>
    </source>
</evidence>
<dbReference type="Pfam" id="PF02666">
    <property type="entry name" value="PS_Dcarbxylase"/>
    <property type="match status" value="1"/>
</dbReference>
<dbReference type="InterPro" id="IPR033175">
    <property type="entry name" value="PSD-A"/>
</dbReference>
<comment type="caution">
    <text evidence="11">The sequence shown here is derived from an EMBL/GenBank/DDBJ whole genome shotgun (WGS) entry which is preliminary data.</text>
</comment>
<keyword evidence="5" id="KW-0472">Membrane</keyword>
<dbReference type="AlphaFoldDB" id="A0A7C4EU38"/>
<evidence type="ECO:0000256" key="1">
    <source>
        <dbReference type="ARBA" id="ARBA00022475"/>
    </source>
</evidence>
<keyword evidence="3" id="KW-0210">Decarboxylase</keyword>
<reference evidence="11" key="1">
    <citation type="journal article" date="2020" name="mSystems">
        <title>Genome- and Community-Level Interaction Insights into Carbon Utilization and Element Cycling Functions of Hydrothermarchaeota in Hydrothermal Sediment.</title>
        <authorList>
            <person name="Zhou Z."/>
            <person name="Liu Y."/>
            <person name="Xu W."/>
            <person name="Pan J."/>
            <person name="Luo Z.H."/>
            <person name="Li M."/>
        </authorList>
    </citation>
    <scope>NUCLEOTIDE SEQUENCE [LARGE SCALE GENOMIC DNA]</scope>
    <source>
        <strain evidence="11">SpSt-769</strain>
    </source>
</reference>
<evidence type="ECO:0000256" key="7">
    <source>
        <dbReference type="ARBA" id="ARBA00023209"/>
    </source>
</evidence>
<evidence type="ECO:0000256" key="5">
    <source>
        <dbReference type="ARBA" id="ARBA00023136"/>
    </source>
</evidence>
<keyword evidence="2" id="KW-0444">Lipid biosynthesis</keyword>
<sequence length="227" mass="25297">MIASVALFLAVSAAFLYWRYVYFFRNPDRKTPEGDNIVSPADGAVVYSKRLGPGEPVCTVKQGVVARIEDITKEVIDGEKILIGIFMSPFDVHYNRAPMTGAVERIQHHPAKTRNRHMWPMHWRIMVGRSPFYAQAAHIIENERTVTRFRGMFRGKETVCYVIQIAGQSVNGIDSYFSPGDAVRKGQIFGMIRIGSQVDLVVADPGAASVKVKAGDRVRAGETILIE</sequence>
<keyword evidence="1" id="KW-1003">Cell membrane</keyword>
<dbReference type="EMBL" id="DTGT01000253">
    <property type="protein sequence ID" value="HGH61251.1"/>
    <property type="molecule type" value="Genomic_DNA"/>
</dbReference>
<keyword evidence="6" id="KW-0865">Zymogen</keyword>
<dbReference type="GO" id="GO:0008654">
    <property type="term" value="P:phospholipid biosynthetic process"/>
    <property type="evidence" value="ECO:0007669"/>
    <property type="project" value="UniProtKB-KW"/>
</dbReference>
<proteinExistence type="predicted"/>